<sequence length="99" mass="12141">MKKLKQQYKHAVDRQSSDYLWHFYPSIRNGTHKHFSTKQEKSFYFMRLVECKGYPVKFRAARGKALADPWDDYPAYVYDVAKSWKHNSKRKHQYYRESR</sequence>
<accession>A0A1R4LHA2</accession>
<protein>
    <submittedName>
        <fullName evidence="1">Uncharacterized protein</fullName>
    </submittedName>
</protein>
<dbReference type="RefSeq" id="WP_077334911.1">
    <property type="nucleotide sequence ID" value="NZ_FULE01000019.1"/>
</dbReference>
<gene>
    <name evidence="1" type="ORF">VR7878_01502</name>
</gene>
<name>A0A1R4LHA2_VIBR1</name>
<organism evidence="1 2">
    <name type="scientific">Vibrio ruber (strain DSM 16370 / JCM 11486 / BCRC 17186 / CECT 7878 / LMG 23124 / VR1)</name>
    <dbReference type="NCBI Taxonomy" id="1123498"/>
    <lineage>
        <taxon>Bacteria</taxon>
        <taxon>Pseudomonadati</taxon>
        <taxon>Pseudomonadota</taxon>
        <taxon>Gammaproteobacteria</taxon>
        <taxon>Vibrionales</taxon>
        <taxon>Vibrionaceae</taxon>
        <taxon>Vibrio</taxon>
    </lineage>
</organism>
<dbReference type="OrthoDB" id="5875608at2"/>
<keyword evidence="2" id="KW-1185">Reference proteome</keyword>
<evidence type="ECO:0000313" key="1">
    <source>
        <dbReference type="EMBL" id="SJN55908.1"/>
    </source>
</evidence>
<dbReference type="Proteomes" id="UP000188276">
    <property type="component" value="Unassembled WGS sequence"/>
</dbReference>
<proteinExistence type="predicted"/>
<evidence type="ECO:0000313" key="2">
    <source>
        <dbReference type="Proteomes" id="UP000188276"/>
    </source>
</evidence>
<dbReference type="AlphaFoldDB" id="A0A1R4LHA2"/>
<dbReference type="EMBL" id="FULE01000019">
    <property type="protein sequence ID" value="SJN55908.1"/>
    <property type="molecule type" value="Genomic_DNA"/>
</dbReference>
<reference evidence="2" key="1">
    <citation type="submission" date="2017-02" db="EMBL/GenBank/DDBJ databases">
        <authorList>
            <person name="Rodrigo-Torres L."/>
            <person name="Arahal R.D."/>
            <person name="Lucena T."/>
        </authorList>
    </citation>
    <scope>NUCLEOTIDE SEQUENCE [LARGE SCALE GENOMIC DNA]</scope>
    <source>
        <strain evidence="2">CECT 7878</strain>
    </source>
</reference>